<evidence type="ECO:0000313" key="2">
    <source>
        <dbReference type="EnsemblPlants" id="Pp3c1_28891V3.1"/>
    </source>
</evidence>
<sequence length="186" mass="20174">MSSTLRLNVQPSLSIVPLCKKLIKRLKTSSINIASVLQQLLQAVTKLSDLKSTGGDHPSARDGHFLSGESGGTMYGSIAIGSNFGSQQKAWMPFITSVPAVFLCLFQVEDLLFDAPIVTIAVTLVISCMIAMSGDSFSYLTHFFTCCASSTALEHQQVGCSCVFRNTLSNTQFRLVFIRTESISCF</sequence>
<gene>
    <name evidence="1" type="ORF">PHYPA_001320</name>
</gene>
<evidence type="ECO:0000313" key="3">
    <source>
        <dbReference type="Proteomes" id="UP000006727"/>
    </source>
</evidence>
<dbReference type="Proteomes" id="UP000006727">
    <property type="component" value="Chromosome 1"/>
</dbReference>
<organism evidence="1">
    <name type="scientific">Physcomitrium patens</name>
    <name type="common">Spreading-leaved earth moss</name>
    <name type="synonym">Physcomitrella patens</name>
    <dbReference type="NCBI Taxonomy" id="3218"/>
    <lineage>
        <taxon>Eukaryota</taxon>
        <taxon>Viridiplantae</taxon>
        <taxon>Streptophyta</taxon>
        <taxon>Embryophyta</taxon>
        <taxon>Bryophyta</taxon>
        <taxon>Bryophytina</taxon>
        <taxon>Bryopsida</taxon>
        <taxon>Funariidae</taxon>
        <taxon>Funariales</taxon>
        <taxon>Funariaceae</taxon>
        <taxon>Physcomitrium</taxon>
    </lineage>
</organism>
<name>A0A2K1LA47_PHYPA</name>
<keyword evidence="3" id="KW-1185">Reference proteome</keyword>
<reference evidence="1 3" key="1">
    <citation type="journal article" date="2008" name="Science">
        <title>The Physcomitrella genome reveals evolutionary insights into the conquest of land by plants.</title>
        <authorList>
            <person name="Rensing S."/>
            <person name="Lang D."/>
            <person name="Zimmer A."/>
            <person name="Terry A."/>
            <person name="Salamov A."/>
            <person name="Shapiro H."/>
            <person name="Nishiyama T."/>
            <person name="Perroud P.-F."/>
            <person name="Lindquist E."/>
            <person name="Kamisugi Y."/>
            <person name="Tanahashi T."/>
            <person name="Sakakibara K."/>
            <person name="Fujita T."/>
            <person name="Oishi K."/>
            <person name="Shin-I T."/>
            <person name="Kuroki Y."/>
            <person name="Toyoda A."/>
            <person name="Suzuki Y."/>
            <person name="Hashimoto A."/>
            <person name="Yamaguchi K."/>
            <person name="Sugano A."/>
            <person name="Kohara Y."/>
            <person name="Fujiyama A."/>
            <person name="Anterola A."/>
            <person name="Aoki S."/>
            <person name="Ashton N."/>
            <person name="Barbazuk W.B."/>
            <person name="Barker E."/>
            <person name="Bennetzen J."/>
            <person name="Bezanilla M."/>
            <person name="Blankenship R."/>
            <person name="Cho S.H."/>
            <person name="Dutcher S."/>
            <person name="Estelle M."/>
            <person name="Fawcett J.A."/>
            <person name="Gundlach H."/>
            <person name="Hanada K."/>
            <person name="Heyl A."/>
            <person name="Hicks K.A."/>
            <person name="Hugh J."/>
            <person name="Lohr M."/>
            <person name="Mayer K."/>
            <person name="Melkozernov A."/>
            <person name="Murata T."/>
            <person name="Nelson D."/>
            <person name="Pils B."/>
            <person name="Prigge M."/>
            <person name="Reiss B."/>
            <person name="Renner T."/>
            <person name="Rombauts S."/>
            <person name="Rushton P."/>
            <person name="Sanderfoot A."/>
            <person name="Schween G."/>
            <person name="Shiu S.-H."/>
            <person name="Stueber K."/>
            <person name="Theodoulou F.L."/>
            <person name="Tu H."/>
            <person name="Van de Peer Y."/>
            <person name="Verrier P.J."/>
            <person name="Waters E."/>
            <person name="Wood A."/>
            <person name="Yang L."/>
            <person name="Cove D."/>
            <person name="Cuming A."/>
            <person name="Hasebe M."/>
            <person name="Lucas S."/>
            <person name="Mishler D.B."/>
            <person name="Reski R."/>
            <person name="Grigoriev I."/>
            <person name="Quatrano R.S."/>
            <person name="Boore J.L."/>
        </authorList>
    </citation>
    <scope>NUCLEOTIDE SEQUENCE [LARGE SCALE GENOMIC DNA]</scope>
    <source>
        <strain evidence="2 3">cv. Gransden 2004</strain>
    </source>
</reference>
<dbReference type="EMBL" id="ABEU02000001">
    <property type="protein sequence ID" value="PNR62895.1"/>
    <property type="molecule type" value="Genomic_DNA"/>
</dbReference>
<dbReference type="EnsemblPlants" id="Pp3c1_28891V3.1">
    <property type="protein sequence ID" value="Pp3c1_28891V3.1"/>
    <property type="gene ID" value="Pp3c1_28891"/>
</dbReference>
<dbReference type="Gramene" id="Pp3c1_28891V3.1">
    <property type="protein sequence ID" value="Pp3c1_28891V3.1"/>
    <property type="gene ID" value="Pp3c1_28891"/>
</dbReference>
<dbReference type="InParanoid" id="A0A2K1LA47"/>
<evidence type="ECO:0000313" key="1">
    <source>
        <dbReference type="EMBL" id="PNR62895.1"/>
    </source>
</evidence>
<accession>A0A2K1LA47</accession>
<reference evidence="1 3" key="2">
    <citation type="journal article" date="2018" name="Plant J.">
        <title>The Physcomitrella patens chromosome-scale assembly reveals moss genome structure and evolution.</title>
        <authorList>
            <person name="Lang D."/>
            <person name="Ullrich K.K."/>
            <person name="Murat F."/>
            <person name="Fuchs J."/>
            <person name="Jenkins J."/>
            <person name="Haas F.B."/>
            <person name="Piednoel M."/>
            <person name="Gundlach H."/>
            <person name="Van Bel M."/>
            <person name="Meyberg R."/>
            <person name="Vives C."/>
            <person name="Morata J."/>
            <person name="Symeonidi A."/>
            <person name="Hiss M."/>
            <person name="Muchero W."/>
            <person name="Kamisugi Y."/>
            <person name="Saleh O."/>
            <person name="Blanc G."/>
            <person name="Decker E.L."/>
            <person name="van Gessel N."/>
            <person name="Grimwood J."/>
            <person name="Hayes R.D."/>
            <person name="Graham S.W."/>
            <person name="Gunter L.E."/>
            <person name="McDaniel S.F."/>
            <person name="Hoernstein S.N.W."/>
            <person name="Larsson A."/>
            <person name="Li F.W."/>
            <person name="Perroud P.F."/>
            <person name="Phillips J."/>
            <person name="Ranjan P."/>
            <person name="Rokshar D.S."/>
            <person name="Rothfels C.J."/>
            <person name="Schneider L."/>
            <person name="Shu S."/>
            <person name="Stevenson D.W."/>
            <person name="Thummler F."/>
            <person name="Tillich M."/>
            <person name="Villarreal Aguilar J.C."/>
            <person name="Widiez T."/>
            <person name="Wong G.K."/>
            <person name="Wymore A."/>
            <person name="Zhang Y."/>
            <person name="Zimmer A.D."/>
            <person name="Quatrano R.S."/>
            <person name="Mayer K.F.X."/>
            <person name="Goodstein D."/>
            <person name="Casacuberta J.M."/>
            <person name="Vandepoele K."/>
            <person name="Reski R."/>
            <person name="Cuming A.C."/>
            <person name="Tuskan G.A."/>
            <person name="Maumus F."/>
            <person name="Salse J."/>
            <person name="Schmutz J."/>
            <person name="Rensing S.A."/>
        </authorList>
    </citation>
    <scope>NUCLEOTIDE SEQUENCE [LARGE SCALE GENOMIC DNA]</scope>
    <source>
        <strain evidence="2 3">cv. Gransden 2004</strain>
    </source>
</reference>
<protein>
    <submittedName>
        <fullName evidence="1 2">Uncharacterized protein</fullName>
    </submittedName>
</protein>
<reference evidence="2" key="3">
    <citation type="submission" date="2020-12" db="UniProtKB">
        <authorList>
            <consortium name="EnsemblPlants"/>
        </authorList>
    </citation>
    <scope>IDENTIFICATION</scope>
</reference>
<dbReference type="AlphaFoldDB" id="A0A2K1LA47"/>
<proteinExistence type="predicted"/>